<evidence type="ECO:0000256" key="8">
    <source>
        <dbReference type="SAM" id="MobiDB-lite"/>
    </source>
</evidence>
<dbReference type="InterPro" id="IPR001750">
    <property type="entry name" value="ND/Mrp_TM"/>
</dbReference>
<evidence type="ECO:0000313" key="12">
    <source>
        <dbReference type="Proteomes" id="UP000054314"/>
    </source>
</evidence>
<feature type="transmembrane region" description="Helical" evidence="9">
    <location>
        <begin position="70"/>
        <end position="98"/>
    </location>
</feature>
<dbReference type="InterPro" id="IPR050586">
    <property type="entry name" value="CPA3_Na-H_Antiporter_D"/>
</dbReference>
<evidence type="ECO:0000256" key="9">
    <source>
        <dbReference type="SAM" id="Phobius"/>
    </source>
</evidence>
<feature type="compositionally biased region" description="Low complexity" evidence="8">
    <location>
        <begin position="452"/>
        <end position="473"/>
    </location>
</feature>
<evidence type="ECO:0000256" key="6">
    <source>
        <dbReference type="ARBA" id="ARBA00023136"/>
    </source>
</evidence>
<dbReference type="PANTHER" id="PTHR42703:SF1">
    <property type="entry name" value="NA(+)_H(+) ANTIPORTER SUBUNIT D1"/>
    <property type="match status" value="1"/>
</dbReference>
<keyword evidence="4 7" id="KW-0812">Transmembrane</keyword>
<feature type="transmembrane region" description="Helical" evidence="9">
    <location>
        <begin position="265"/>
        <end position="287"/>
    </location>
</feature>
<feature type="transmembrane region" description="Helical" evidence="9">
    <location>
        <begin position="105"/>
        <end position="123"/>
    </location>
</feature>
<evidence type="ECO:0000259" key="10">
    <source>
        <dbReference type="Pfam" id="PF00361"/>
    </source>
</evidence>
<evidence type="ECO:0000256" key="4">
    <source>
        <dbReference type="ARBA" id="ARBA00022692"/>
    </source>
</evidence>
<dbReference type="Pfam" id="PF00361">
    <property type="entry name" value="Proton_antipo_M"/>
    <property type="match status" value="1"/>
</dbReference>
<feature type="transmembrane region" description="Helical" evidence="9">
    <location>
        <begin position="294"/>
        <end position="316"/>
    </location>
</feature>
<feature type="transmembrane region" description="Helical" evidence="9">
    <location>
        <begin position="160"/>
        <end position="180"/>
    </location>
</feature>
<feature type="transmembrane region" description="Helical" evidence="9">
    <location>
        <begin position="32"/>
        <end position="50"/>
    </location>
</feature>
<evidence type="ECO:0000313" key="11">
    <source>
        <dbReference type="EMBL" id="KGM13877.1"/>
    </source>
</evidence>
<evidence type="ECO:0000256" key="5">
    <source>
        <dbReference type="ARBA" id="ARBA00022989"/>
    </source>
</evidence>
<sequence>MNTPLLPLVVAVPLLLGALLVSLEHSRRLRTALLLGPSAAAVAAGGWLIAETRDGTVLVHNVGLWPDGIAIPFVADAFSSLMVTATAVLTLVCSAFAVSTGTARARYFPALVLFLSAGVYGALLTADLFNLFVFIEVMLLPSYGMLAMTGGLNRLGAGRLYVAVNLLTSTVFLAGVALIYGVAGTVNMGELAGAAHESPLVAIAAGVCLLALSVKAAVVPVHGWLTRTYPATSPAVTALFSGLHTKVAIYAIYRMYAVLFDGDQRYLWIGLVVFSATMVVGVIGAVGQDTTRSILVFHMISQIGYILIGVALFTPLGLMAGIFYLVHNMVAKTSLFLSTGAIEHAYGHSRLDRLGGLARREPLLAVVFIGAALSLAGLPPFSGFVAKLTLALAIVEEGQWAVLVAAIAVSLITLMSMLKIWGTVFWGPKPDDTDEAAGTGTGIATDEPLGTPAARTAPDSGAAAAGRSAGTAPVSVAEATEAGAEPRDDEGTRPRVRPGLLAPALVLTVLTLALGLGAEAMLDLSTQAAQNLLDTSSYVEAVIGR</sequence>
<gene>
    <name evidence="11" type="ORF">N869_08495</name>
</gene>
<comment type="caution">
    <text evidence="11">The sequence shown here is derived from an EMBL/GenBank/DDBJ whole genome shotgun (WGS) entry which is preliminary data.</text>
</comment>
<dbReference type="RefSeq" id="WP_035058094.1">
    <property type="nucleotide sequence ID" value="NZ_AXCZ01000021.1"/>
</dbReference>
<reference evidence="11 12" key="1">
    <citation type="submission" date="2013-08" db="EMBL/GenBank/DDBJ databases">
        <title>Genome sequencing of Cellulomonas bogoriensis 69B4.</title>
        <authorList>
            <person name="Chen F."/>
            <person name="Li Y."/>
            <person name="Wang G."/>
        </authorList>
    </citation>
    <scope>NUCLEOTIDE SEQUENCE [LARGE SCALE GENOMIC DNA]</scope>
    <source>
        <strain evidence="11 12">69B4</strain>
    </source>
</reference>
<dbReference type="Proteomes" id="UP000054314">
    <property type="component" value="Unassembled WGS sequence"/>
</dbReference>
<feature type="region of interest" description="Disordered" evidence="8">
    <location>
        <begin position="432"/>
        <end position="496"/>
    </location>
</feature>
<feature type="domain" description="NADH:quinone oxidoreductase/Mrp antiporter transmembrane" evidence="10">
    <location>
        <begin position="127"/>
        <end position="413"/>
    </location>
</feature>
<dbReference type="AlphaFoldDB" id="A0A0A0C1N5"/>
<protein>
    <submittedName>
        <fullName evidence="11">Cation:proton antiporter</fullName>
    </submittedName>
</protein>
<comment type="similarity">
    <text evidence="2">Belongs to the CPA3 antiporters (TC 2.A.63) subunit D family.</text>
</comment>
<dbReference type="EMBL" id="AXCZ01000021">
    <property type="protein sequence ID" value="KGM13877.1"/>
    <property type="molecule type" value="Genomic_DNA"/>
</dbReference>
<evidence type="ECO:0000256" key="2">
    <source>
        <dbReference type="ARBA" id="ARBA00005346"/>
    </source>
</evidence>
<dbReference type="NCBIfam" id="NF006238">
    <property type="entry name" value="PRK08375.1-4"/>
    <property type="match status" value="1"/>
</dbReference>
<accession>A0A0A0C1N5</accession>
<dbReference type="OrthoDB" id="9768329at2"/>
<feature type="transmembrane region" description="Helical" evidence="9">
    <location>
        <begin position="500"/>
        <end position="518"/>
    </location>
</feature>
<feature type="transmembrane region" description="Helical" evidence="9">
    <location>
        <begin position="363"/>
        <end position="386"/>
    </location>
</feature>
<feature type="transmembrane region" description="Helical" evidence="9">
    <location>
        <begin position="233"/>
        <end position="253"/>
    </location>
</feature>
<keyword evidence="6 9" id="KW-0472">Membrane</keyword>
<evidence type="ECO:0000256" key="1">
    <source>
        <dbReference type="ARBA" id="ARBA00004651"/>
    </source>
</evidence>
<comment type="subcellular location">
    <subcellularLocation>
        <location evidence="1">Cell membrane</location>
        <topology evidence="1">Multi-pass membrane protein</topology>
    </subcellularLocation>
    <subcellularLocation>
        <location evidence="7">Membrane</location>
        <topology evidence="7">Multi-pass membrane protein</topology>
    </subcellularLocation>
</comment>
<feature type="compositionally biased region" description="Basic and acidic residues" evidence="8">
    <location>
        <begin position="484"/>
        <end position="493"/>
    </location>
</feature>
<keyword evidence="3" id="KW-1003">Cell membrane</keyword>
<feature type="transmembrane region" description="Helical" evidence="9">
    <location>
        <begin position="398"/>
        <end position="418"/>
    </location>
</feature>
<evidence type="ECO:0000256" key="3">
    <source>
        <dbReference type="ARBA" id="ARBA00022475"/>
    </source>
</evidence>
<name>A0A0A0C1N5_9CELL</name>
<keyword evidence="5 9" id="KW-1133">Transmembrane helix</keyword>
<keyword evidence="12" id="KW-1185">Reference proteome</keyword>
<feature type="transmembrane region" description="Helical" evidence="9">
    <location>
        <begin position="129"/>
        <end position="148"/>
    </location>
</feature>
<dbReference type="PANTHER" id="PTHR42703">
    <property type="entry name" value="NADH DEHYDROGENASE"/>
    <property type="match status" value="1"/>
</dbReference>
<organism evidence="11 12">
    <name type="scientific">Cellulomonas bogoriensis 69B4 = DSM 16987</name>
    <dbReference type="NCBI Taxonomy" id="1386082"/>
    <lineage>
        <taxon>Bacteria</taxon>
        <taxon>Bacillati</taxon>
        <taxon>Actinomycetota</taxon>
        <taxon>Actinomycetes</taxon>
        <taxon>Micrococcales</taxon>
        <taxon>Cellulomonadaceae</taxon>
        <taxon>Cellulomonas</taxon>
    </lineage>
</organism>
<dbReference type="GO" id="GO:0005886">
    <property type="term" value="C:plasma membrane"/>
    <property type="evidence" value="ECO:0007669"/>
    <property type="project" value="UniProtKB-SubCell"/>
</dbReference>
<evidence type="ECO:0000256" key="7">
    <source>
        <dbReference type="RuleBase" id="RU000320"/>
    </source>
</evidence>
<proteinExistence type="inferred from homology"/>
<feature type="transmembrane region" description="Helical" evidence="9">
    <location>
        <begin position="6"/>
        <end position="23"/>
    </location>
</feature>